<feature type="transmembrane region" description="Helical" evidence="1">
    <location>
        <begin position="35"/>
        <end position="53"/>
    </location>
</feature>
<keyword evidence="1" id="KW-1133">Transmembrane helix</keyword>
<keyword evidence="1" id="KW-0472">Membrane</keyword>
<evidence type="ECO:0000313" key="2">
    <source>
        <dbReference type="EMBL" id="SFU63738.1"/>
    </source>
</evidence>
<dbReference type="RefSeq" id="WP_074928499.1">
    <property type="nucleotide sequence ID" value="NZ_FPBL01000006.1"/>
</dbReference>
<dbReference type="EMBL" id="FPBL01000006">
    <property type="protein sequence ID" value="SFU63738.1"/>
    <property type="molecule type" value="Genomic_DNA"/>
</dbReference>
<name>A0A1I7HSN6_9PROT</name>
<sequence length="158" mass="17445">MTRQQALNVVWCKLLLIFVILLTLSIALSMYANPFTVPFLTFIAGNIGGYVGVHRNLSSLTDIEVRELSTSWLGLIVPSFVGGILACVLYTLFVSGIISGELFPRIVVDVGEIPRGFEAVFHQHADGASEYAKLLFWSFVAGFNQKYVVDVIESIKSR</sequence>
<dbReference type="OrthoDB" id="7594417at2"/>
<organism evidence="2 3">
    <name type="scientific">Nitrosomonas eutropha</name>
    <dbReference type="NCBI Taxonomy" id="916"/>
    <lineage>
        <taxon>Bacteria</taxon>
        <taxon>Pseudomonadati</taxon>
        <taxon>Pseudomonadota</taxon>
        <taxon>Betaproteobacteria</taxon>
        <taxon>Nitrosomonadales</taxon>
        <taxon>Nitrosomonadaceae</taxon>
        <taxon>Nitrosomonas</taxon>
    </lineage>
</organism>
<evidence type="ECO:0000313" key="3">
    <source>
        <dbReference type="Proteomes" id="UP000183926"/>
    </source>
</evidence>
<protein>
    <submittedName>
        <fullName evidence="2">Uncharacterized protein</fullName>
    </submittedName>
</protein>
<keyword evidence="1" id="KW-0812">Transmembrane</keyword>
<feature type="transmembrane region" description="Helical" evidence="1">
    <location>
        <begin position="6"/>
        <end position="28"/>
    </location>
</feature>
<dbReference type="Proteomes" id="UP000183926">
    <property type="component" value="Unassembled WGS sequence"/>
</dbReference>
<evidence type="ECO:0000256" key="1">
    <source>
        <dbReference type="SAM" id="Phobius"/>
    </source>
</evidence>
<proteinExistence type="predicted"/>
<feature type="transmembrane region" description="Helical" evidence="1">
    <location>
        <begin position="73"/>
        <end position="98"/>
    </location>
</feature>
<gene>
    <name evidence="2" type="ORF">SAMN05216339_1062</name>
</gene>
<reference evidence="2 3" key="1">
    <citation type="submission" date="2016-10" db="EMBL/GenBank/DDBJ databases">
        <authorList>
            <person name="de Groot N.N."/>
        </authorList>
    </citation>
    <scope>NUCLEOTIDE SEQUENCE [LARGE SCALE GENOMIC DNA]</scope>
    <source>
        <strain evidence="2 3">Nm24</strain>
    </source>
</reference>
<dbReference type="AlphaFoldDB" id="A0A1I7HSN6"/>
<accession>A0A1I7HSN6</accession>